<sequence length="210" mass="23225">MTTAPTPDLRALAEAAEGNGEHIYTHPIDSNKWRENEAWHRAASPGAVLHLLDRIQELEGKLGRFQGVPLPLIEAINTATGSNDWQGDHSPAELLEPACRAIEAMRAERPMPTVEDASQEWGKVDPITAWHLIERHADNWADIGKMMTEYVQAQIARAELEARKPLAKHALRKVLNETAANIDSTNIVMTHWELVARSTERAHGITGGSS</sequence>
<evidence type="ECO:0000313" key="1">
    <source>
        <dbReference type="EMBL" id="MDX4957862.1"/>
    </source>
</evidence>
<dbReference type="EMBL" id="JAWWMZ010000022">
    <property type="protein sequence ID" value="MDX4957862.1"/>
    <property type="molecule type" value="Genomic_DNA"/>
</dbReference>
<dbReference type="RefSeq" id="WP_319076930.1">
    <property type="nucleotide sequence ID" value="NZ_JAWWMZ010000022.1"/>
</dbReference>
<organism evidence="1 2">
    <name type="scientific">Delftia acidovorans</name>
    <name type="common">Pseudomonas acidovorans</name>
    <name type="synonym">Comamonas acidovorans</name>
    <dbReference type="NCBI Taxonomy" id="80866"/>
    <lineage>
        <taxon>Bacteria</taxon>
        <taxon>Pseudomonadati</taxon>
        <taxon>Pseudomonadota</taxon>
        <taxon>Betaproteobacteria</taxon>
        <taxon>Burkholderiales</taxon>
        <taxon>Comamonadaceae</taxon>
        <taxon>Delftia</taxon>
    </lineage>
</organism>
<evidence type="ECO:0000313" key="2">
    <source>
        <dbReference type="Proteomes" id="UP001287445"/>
    </source>
</evidence>
<proteinExistence type="predicted"/>
<comment type="caution">
    <text evidence="1">The sequence shown here is derived from an EMBL/GenBank/DDBJ whole genome shotgun (WGS) entry which is preliminary data.</text>
</comment>
<accession>A0AAJ2RA96</accession>
<protein>
    <submittedName>
        <fullName evidence="1">Uncharacterized protein</fullName>
    </submittedName>
</protein>
<dbReference type="Proteomes" id="UP001287445">
    <property type="component" value="Unassembled WGS sequence"/>
</dbReference>
<name>A0AAJ2RA96_DELAC</name>
<gene>
    <name evidence="1" type="ORF">SGN30_30960</name>
</gene>
<reference evidence="1" key="1">
    <citation type="submission" date="2023-11" db="EMBL/GenBank/DDBJ databases">
        <title>Identification and selenium tolerance of Delftia acidovorans R3-25.</title>
        <authorList>
            <person name="Zhang S."/>
            <person name="Liu Y."/>
            <person name="Guo Y."/>
        </authorList>
    </citation>
    <scope>NUCLEOTIDE SEQUENCE</scope>
    <source>
        <strain evidence="1">R3-25</strain>
    </source>
</reference>
<dbReference type="AlphaFoldDB" id="A0AAJ2RA96"/>